<dbReference type="EMBL" id="CP065668">
    <property type="protein sequence ID" value="QPS06776.1"/>
    <property type="molecule type" value="Genomic_DNA"/>
</dbReference>
<dbReference type="Proteomes" id="UP000594778">
    <property type="component" value="Chromosome"/>
</dbReference>
<name>A0A7T2VXB1_DELAC</name>
<dbReference type="RefSeq" id="WP_197954345.1">
    <property type="nucleotide sequence ID" value="NZ_CP065668.1"/>
</dbReference>
<sequence length="1047" mass="112995">MNLLAHATLSRPQGRNERISTVRVLALEMPGGDTTATAARHVVTLQVTQLKAGVVAQVDDSTLTPLPQALEPARQRALAYLRQRLGAGDVLQSHEGFAELDAEAGPAPSPGQAPGQATVPPGLPESALQAGAISALCKRLDGSAWRLMPSGQQARLVWRLAEYADPGRGGAAQRLLHAQVPRLVALLGTGDDLLDYCLAYLIGRLGDGGAAVALQALSQRGTSEATRDLAHQAWLALLEPQERQAALQEYQAQWAGIPPQENGPKEDGPQAEQAFFQALGPQALLAADALGAHDGAVHQQLLAWMERIPFTRAWWPALRRIHKRAEWRRDHALLAVLHARFDGPRDEGAVFSRDTSLYLRLRGWRQLRRMASADHSESAAHAAALLQAMDRCCAGQAASRSGRLPESRWLIAARLLLPRWPQLHASARAHTWYTDEPLDLQQLPAQRVEGLSAMWDAHPGQLLQLVGRSQSTLLLWSLTRALQNQKAFLDGLDAAATAPLLHKTYAPAAALGLRIAQQRMVSLTDDAARRPWLLALAQCGDGPAASYLGAWLSRDRAGAARDAELVAALLLSPAASSRTQGLTLLFYADGAAVALALLAALPTLEAESPALADIRDAVQALFDGNGPLAAQAASVPAPPLHHLLAHSVTALVEMATAWLLAHPQGLRTLPPAALRGLLESEEPARMACGIRLMGSLADDLLCEQAAMLAEFAVSPHAALRAAAAPLVERLAGTPLYNTRCNTQIAERLHEVLFRAEKAEGVHDAALRLLTGPLAAVAPARDASGIWRALQAQAKGAQRYGAWGLKALDLQAYTLRQWSTLARHADAEVRALSRQSIDAQLTPMDRTRPEQAEQLLPLADALFADTQQYARDMFGQRLPDGALSPQLLLGWVDHAQPWVQALGRQRLAQHMSAPEASLFLTRLAQHPATSVQLFVTQWLLALPDEPAPQRAARLQELQPYFLAVLSQVHRARASKTRVLHFLRSQVQAPETAAVVAAIFARQVVSASHADQPDYVAGLRDIVQRHPQLAQSFMQPLAAERRGQASSST</sequence>
<evidence type="ECO:0000256" key="1">
    <source>
        <dbReference type="SAM" id="MobiDB-lite"/>
    </source>
</evidence>
<accession>A0A7T2VXB1</accession>
<dbReference type="AlphaFoldDB" id="A0A7T2VXB1"/>
<organism evidence="2">
    <name type="scientific">Delftia acidovorans</name>
    <name type="common">Pseudomonas acidovorans</name>
    <name type="synonym">Comamonas acidovorans</name>
    <dbReference type="NCBI Taxonomy" id="80866"/>
    <lineage>
        <taxon>Bacteria</taxon>
        <taxon>Pseudomonadati</taxon>
        <taxon>Pseudomonadota</taxon>
        <taxon>Betaproteobacteria</taxon>
        <taxon>Burkholderiales</taxon>
        <taxon>Comamonadaceae</taxon>
        <taxon>Delftia</taxon>
    </lineage>
</organism>
<protein>
    <submittedName>
        <fullName evidence="2">Uncharacterized protein</fullName>
    </submittedName>
</protein>
<feature type="compositionally biased region" description="Low complexity" evidence="1">
    <location>
        <begin position="104"/>
        <end position="117"/>
    </location>
</feature>
<feature type="region of interest" description="Disordered" evidence="1">
    <location>
        <begin position="101"/>
        <end position="124"/>
    </location>
</feature>
<proteinExistence type="predicted"/>
<gene>
    <name evidence="2" type="ORF">I6G66_21035</name>
</gene>
<reference evidence="2" key="1">
    <citation type="submission" date="2020-12" db="EMBL/GenBank/DDBJ databases">
        <title>FDA dAtabase for Regulatory Grade micrObial Sequences (FDA-ARGOS): Supporting development and validation of Infectious Disease Dx tests.</title>
        <authorList>
            <person name="Sproer C."/>
            <person name="Gronow S."/>
            <person name="Severitt S."/>
            <person name="Schroder I."/>
            <person name="Tallon L."/>
            <person name="Sadzewicz L."/>
            <person name="Zhao X."/>
            <person name="Boylan J."/>
            <person name="Ott S."/>
            <person name="Bowen H."/>
            <person name="Vavikolanu K."/>
            <person name="Mehta A."/>
            <person name="Aluvathingal J."/>
            <person name="Nadendla S."/>
            <person name="Lowell S."/>
            <person name="Myers T."/>
            <person name="Yan Y."/>
            <person name="Sichtig H."/>
        </authorList>
    </citation>
    <scope>NUCLEOTIDE SEQUENCE [LARGE SCALE GENOMIC DNA]</scope>
    <source>
        <strain evidence="2">FDAARGOS_909</strain>
    </source>
</reference>
<evidence type="ECO:0000313" key="2">
    <source>
        <dbReference type="EMBL" id="QPS06776.1"/>
    </source>
</evidence>